<sequence length="252" mass="28004">MSPRALIVTVYGLYARETGGWLSIAALIRILAELGVDEPAVRSAISRLKRRGLLEPRKVAGAAGYALTSEAGQLLREGDERIFHPRPAKLDDGWVLVIFSVPESERQRRHTLRSQLTRLGFGTAAPGVWVAPAHRYAIVREMLDRMDLSQYVTLFVGTTPMKPDIETWWDLPELRALYEDFLAVYGVVGGENPLADWVRALTAWRRLPYLDPGLPVELLPADWPGTAAAELLHGLEAKLARPAHEQASRLVS</sequence>
<dbReference type="InterPro" id="IPR048846">
    <property type="entry name" value="PaaX-like_central"/>
</dbReference>
<dbReference type="Gene3D" id="3.30.70.2650">
    <property type="match status" value="1"/>
</dbReference>
<dbReference type="Pfam" id="PF07848">
    <property type="entry name" value="PaaX"/>
    <property type="match status" value="1"/>
</dbReference>
<dbReference type="Pfam" id="PF20803">
    <property type="entry name" value="PaaX_M"/>
    <property type="match status" value="1"/>
</dbReference>
<dbReference type="Gene3D" id="1.20.58.1460">
    <property type="match status" value="1"/>
</dbReference>
<feature type="domain" description="Transcriptional repressor PaaX-like C-terminal" evidence="2">
    <location>
        <begin position="169"/>
        <end position="246"/>
    </location>
</feature>
<dbReference type="PIRSF" id="PIRSF020623">
    <property type="entry name" value="PaaX"/>
    <property type="match status" value="1"/>
</dbReference>
<dbReference type="AlphaFoldDB" id="A0A8J7GMG4"/>
<evidence type="ECO:0000313" key="4">
    <source>
        <dbReference type="EMBL" id="MBG6139702.1"/>
    </source>
</evidence>
<feature type="domain" description="Transcriptional repressor PaaX-like central Cas2-like" evidence="3">
    <location>
        <begin position="88"/>
        <end position="160"/>
    </location>
</feature>
<dbReference type="GO" id="GO:0006351">
    <property type="term" value="P:DNA-templated transcription"/>
    <property type="evidence" value="ECO:0007669"/>
    <property type="project" value="InterPro"/>
</dbReference>
<dbReference type="PANTHER" id="PTHR30319">
    <property type="entry name" value="PHENYLACETIC ACID REGULATOR-RELATED TRANSCRIPTIONAL REPRESSOR"/>
    <property type="match status" value="1"/>
</dbReference>
<dbReference type="InterPro" id="IPR011965">
    <property type="entry name" value="PaaX_trns_reg"/>
</dbReference>
<accession>A0A8J7GMG4</accession>
<comment type="caution">
    <text evidence="4">The sequence shown here is derived from an EMBL/GenBank/DDBJ whole genome shotgun (WGS) entry which is preliminary data.</text>
</comment>
<evidence type="ECO:0000259" key="1">
    <source>
        <dbReference type="Pfam" id="PF07848"/>
    </source>
</evidence>
<dbReference type="InterPro" id="IPR013225">
    <property type="entry name" value="PaaX_C"/>
</dbReference>
<dbReference type="InterPro" id="IPR036388">
    <property type="entry name" value="WH-like_DNA-bd_sf"/>
</dbReference>
<keyword evidence="5" id="KW-1185">Reference proteome</keyword>
<organism evidence="4 5">
    <name type="scientific">Longispora fulva</name>
    <dbReference type="NCBI Taxonomy" id="619741"/>
    <lineage>
        <taxon>Bacteria</taxon>
        <taxon>Bacillati</taxon>
        <taxon>Actinomycetota</taxon>
        <taxon>Actinomycetes</taxon>
        <taxon>Micromonosporales</taxon>
        <taxon>Micromonosporaceae</taxon>
        <taxon>Longispora</taxon>
    </lineage>
</organism>
<reference evidence="4" key="1">
    <citation type="submission" date="2020-11" db="EMBL/GenBank/DDBJ databases">
        <title>Sequencing the genomes of 1000 actinobacteria strains.</title>
        <authorList>
            <person name="Klenk H.-P."/>
        </authorList>
    </citation>
    <scope>NUCLEOTIDE SEQUENCE</scope>
    <source>
        <strain evidence="4">DSM 45356</strain>
    </source>
</reference>
<dbReference type="InterPro" id="IPR012906">
    <property type="entry name" value="PaaX-like_N"/>
</dbReference>
<dbReference type="Proteomes" id="UP000622552">
    <property type="component" value="Unassembled WGS sequence"/>
</dbReference>
<dbReference type="Pfam" id="PF08223">
    <property type="entry name" value="PaaX_C"/>
    <property type="match status" value="1"/>
</dbReference>
<dbReference type="PANTHER" id="PTHR30319:SF1">
    <property type="entry name" value="TRANSCRIPTIONAL REPRESSOR PAAX"/>
    <property type="match status" value="1"/>
</dbReference>
<evidence type="ECO:0000259" key="2">
    <source>
        <dbReference type="Pfam" id="PF08223"/>
    </source>
</evidence>
<dbReference type="EMBL" id="JADOUF010000001">
    <property type="protein sequence ID" value="MBG6139702.1"/>
    <property type="molecule type" value="Genomic_DNA"/>
</dbReference>
<evidence type="ECO:0000313" key="5">
    <source>
        <dbReference type="Proteomes" id="UP000622552"/>
    </source>
</evidence>
<feature type="domain" description="Transcriptional repressor PaaX-like N-terminal" evidence="1">
    <location>
        <begin position="3"/>
        <end position="70"/>
    </location>
</feature>
<protein>
    <submittedName>
        <fullName evidence="4">Phenylacetic acid degradation operon negative regulatory protein</fullName>
    </submittedName>
</protein>
<gene>
    <name evidence="4" type="ORF">IW245_005896</name>
</gene>
<dbReference type="RefSeq" id="WP_197006330.1">
    <property type="nucleotide sequence ID" value="NZ_BONS01000006.1"/>
</dbReference>
<dbReference type="Gene3D" id="1.10.10.10">
    <property type="entry name" value="Winged helix-like DNA-binding domain superfamily/Winged helix DNA-binding domain"/>
    <property type="match status" value="1"/>
</dbReference>
<proteinExistence type="predicted"/>
<evidence type="ECO:0000259" key="3">
    <source>
        <dbReference type="Pfam" id="PF20803"/>
    </source>
</evidence>
<name>A0A8J7GMG4_9ACTN</name>